<comment type="caution">
    <text evidence="1">The sequence shown here is derived from an EMBL/GenBank/DDBJ whole genome shotgun (WGS) entry which is preliminary data.</text>
</comment>
<proteinExistence type="predicted"/>
<name>X1AM09_9ZZZZ</name>
<evidence type="ECO:0000313" key="1">
    <source>
        <dbReference type="EMBL" id="GAG83735.1"/>
    </source>
</evidence>
<gene>
    <name evidence="1" type="ORF">S01H4_21947</name>
</gene>
<organism evidence="1">
    <name type="scientific">marine sediment metagenome</name>
    <dbReference type="NCBI Taxonomy" id="412755"/>
    <lineage>
        <taxon>unclassified sequences</taxon>
        <taxon>metagenomes</taxon>
        <taxon>ecological metagenomes</taxon>
    </lineage>
</organism>
<feature type="non-terminal residue" evidence="1">
    <location>
        <position position="1"/>
    </location>
</feature>
<dbReference type="EMBL" id="BART01009997">
    <property type="protein sequence ID" value="GAG83735.1"/>
    <property type="molecule type" value="Genomic_DNA"/>
</dbReference>
<protein>
    <submittedName>
        <fullName evidence="1">Uncharacterized protein</fullName>
    </submittedName>
</protein>
<dbReference type="AlphaFoldDB" id="X1AM09"/>
<accession>X1AM09</accession>
<reference evidence="1" key="1">
    <citation type="journal article" date="2014" name="Front. Microbiol.">
        <title>High frequency of phylogenetically diverse reductive dehalogenase-homologous genes in deep subseafloor sedimentary metagenomes.</title>
        <authorList>
            <person name="Kawai M."/>
            <person name="Futagami T."/>
            <person name="Toyoda A."/>
            <person name="Takaki Y."/>
            <person name="Nishi S."/>
            <person name="Hori S."/>
            <person name="Arai W."/>
            <person name="Tsubouchi T."/>
            <person name="Morono Y."/>
            <person name="Uchiyama I."/>
            <person name="Ito T."/>
            <person name="Fujiyama A."/>
            <person name="Inagaki F."/>
            <person name="Takami H."/>
        </authorList>
    </citation>
    <scope>NUCLEOTIDE SEQUENCE</scope>
    <source>
        <strain evidence="1">Expedition CK06-06</strain>
    </source>
</reference>
<sequence>TILFDHNQLLLWMNSQPKNINVYNQIPTDYDLHSLYIIRNNNSYYILQTFYPPTLNRAIRFMDIYNKYGINLGPDIKYSINVGDQSVNPVIDYTQKFDTINIPTFVKYKDEYAIIIPLKNPGPFVPFKVSAQNTHGYPCSSQLSHFSSSYGFS</sequence>